<gene>
    <name evidence="2" type="ORF">PEVE_00012960</name>
</gene>
<dbReference type="InterPro" id="IPR052740">
    <property type="entry name" value="CE4"/>
</dbReference>
<feature type="signal peptide" evidence="1">
    <location>
        <begin position="1"/>
        <end position="24"/>
    </location>
</feature>
<evidence type="ECO:0000313" key="2">
    <source>
        <dbReference type="EMBL" id="CAH3180480.1"/>
    </source>
</evidence>
<dbReference type="CDD" id="cd10975">
    <property type="entry name" value="CE4_CDA_like_2"/>
    <property type="match status" value="1"/>
</dbReference>
<dbReference type="PANTHER" id="PTHR45985:SF3">
    <property type="entry name" value="CHITIN DEACETYLASE-LIKE 4"/>
    <property type="match status" value="1"/>
</dbReference>
<protein>
    <submittedName>
        <fullName evidence="2">Uncharacterized protein</fullName>
    </submittedName>
</protein>
<evidence type="ECO:0000313" key="3">
    <source>
        <dbReference type="Proteomes" id="UP001159427"/>
    </source>
</evidence>
<accession>A0ABN8RPL6</accession>
<reference evidence="2 3" key="1">
    <citation type="submission" date="2022-05" db="EMBL/GenBank/DDBJ databases">
        <authorList>
            <consortium name="Genoscope - CEA"/>
            <person name="William W."/>
        </authorList>
    </citation>
    <scope>NUCLEOTIDE SEQUENCE [LARGE SCALE GENOMIC DNA]</scope>
</reference>
<dbReference type="Gene3D" id="3.20.20.370">
    <property type="entry name" value="Glycoside hydrolase/deacetylase"/>
    <property type="match status" value="1"/>
</dbReference>
<dbReference type="PANTHER" id="PTHR45985">
    <property type="match status" value="1"/>
</dbReference>
<name>A0ABN8RPL6_9CNID</name>
<sequence>MSSLNVAVSFAVALNLFLQSFVLGDPAKPCDRDICKLPDCFCSGTEIPGNLSPSSIPQIVFVTSDAAINAADFFDYEKLFDGSLKNPNGCNISGTFFVSHEYTNYCEVQDLYSQRHEIADNSISRRLPMPWWANATEEEQKEEIGGMKEILRKWGNVKAEDVKGYRAPYIQVGGNTEFKVLKDLGFMYESSMPTQSFIDPPLWPYTLDYRSTQECEIQPCPTDSFPGLWEVPLVDYYDTKGKLCNFVLSCTPPASEEEVIELFDSNFQLHYTTNRAPFFMLLSAEWLENSTYLGGTKTFLSKLTTMGDVWIVTVSQGLEWIKNPTTLDKIEDFKPWKCDTTAPPPCPASQCKECYYADRQRLMSTCAPACPPNYPWVGNPDGN</sequence>
<comment type="caution">
    <text evidence="2">The sequence shown here is derived from an EMBL/GenBank/DDBJ whole genome shotgun (WGS) entry which is preliminary data.</text>
</comment>
<dbReference type="InterPro" id="IPR011330">
    <property type="entry name" value="Glyco_hydro/deAcase_b/a-brl"/>
</dbReference>
<proteinExistence type="predicted"/>
<dbReference type="EMBL" id="CALNXI010001962">
    <property type="protein sequence ID" value="CAH3180480.1"/>
    <property type="molecule type" value="Genomic_DNA"/>
</dbReference>
<keyword evidence="3" id="KW-1185">Reference proteome</keyword>
<dbReference type="SUPFAM" id="SSF88713">
    <property type="entry name" value="Glycoside hydrolase/deacetylase"/>
    <property type="match status" value="1"/>
</dbReference>
<feature type="chain" id="PRO_5045076065" evidence="1">
    <location>
        <begin position="25"/>
        <end position="383"/>
    </location>
</feature>
<organism evidence="2 3">
    <name type="scientific">Porites evermanni</name>
    <dbReference type="NCBI Taxonomy" id="104178"/>
    <lineage>
        <taxon>Eukaryota</taxon>
        <taxon>Metazoa</taxon>
        <taxon>Cnidaria</taxon>
        <taxon>Anthozoa</taxon>
        <taxon>Hexacorallia</taxon>
        <taxon>Scleractinia</taxon>
        <taxon>Fungiina</taxon>
        <taxon>Poritidae</taxon>
        <taxon>Porites</taxon>
    </lineage>
</organism>
<dbReference type="Proteomes" id="UP001159427">
    <property type="component" value="Unassembled WGS sequence"/>
</dbReference>
<evidence type="ECO:0000256" key="1">
    <source>
        <dbReference type="SAM" id="SignalP"/>
    </source>
</evidence>
<keyword evidence="1" id="KW-0732">Signal</keyword>